<feature type="domain" description="G" evidence="1">
    <location>
        <begin position="8"/>
        <end position="129"/>
    </location>
</feature>
<proteinExistence type="predicted"/>
<keyword evidence="3" id="KW-1185">Reference proteome</keyword>
<name>A0A0C9Z4A8_9AGAM</name>
<gene>
    <name evidence="2" type="ORF">CY34DRAFT_49513</name>
</gene>
<reference evidence="2 3" key="1">
    <citation type="submission" date="2014-04" db="EMBL/GenBank/DDBJ databases">
        <authorList>
            <consortium name="DOE Joint Genome Institute"/>
            <person name="Kuo A."/>
            <person name="Ruytinx J."/>
            <person name="Rineau F."/>
            <person name="Colpaert J."/>
            <person name="Kohler A."/>
            <person name="Nagy L.G."/>
            <person name="Floudas D."/>
            <person name="Copeland A."/>
            <person name="Barry K.W."/>
            <person name="Cichocki N."/>
            <person name="Veneault-Fourrey C."/>
            <person name="LaButti K."/>
            <person name="Lindquist E.A."/>
            <person name="Lipzen A."/>
            <person name="Lundell T."/>
            <person name="Morin E."/>
            <person name="Murat C."/>
            <person name="Sun H."/>
            <person name="Tunlid A."/>
            <person name="Henrissat B."/>
            <person name="Grigoriev I.V."/>
            <person name="Hibbett D.S."/>
            <person name="Martin F."/>
            <person name="Nordberg H.P."/>
            <person name="Cantor M.N."/>
            <person name="Hua S.X."/>
        </authorList>
    </citation>
    <scope>NUCLEOTIDE SEQUENCE [LARGE SCALE GENOMIC DNA]</scope>
    <source>
        <strain evidence="2 3">UH-Slu-Lm8-n1</strain>
    </source>
</reference>
<dbReference type="AlphaFoldDB" id="A0A0C9Z4A8"/>
<dbReference type="GO" id="GO:0005525">
    <property type="term" value="F:GTP binding"/>
    <property type="evidence" value="ECO:0007669"/>
    <property type="project" value="InterPro"/>
</dbReference>
<dbReference type="InterPro" id="IPR006073">
    <property type="entry name" value="GTP-bd"/>
</dbReference>
<dbReference type="InterPro" id="IPR027417">
    <property type="entry name" value="P-loop_NTPase"/>
</dbReference>
<dbReference type="Proteomes" id="UP000054485">
    <property type="component" value="Unassembled WGS sequence"/>
</dbReference>
<feature type="non-terminal residue" evidence="2">
    <location>
        <position position="165"/>
    </location>
</feature>
<dbReference type="CDD" id="cd00882">
    <property type="entry name" value="Ras_like_GTPase"/>
    <property type="match status" value="1"/>
</dbReference>
<sequence length="165" mass="18351">MRLWERNIVIFGKTGSGKSSVINTIAQSQLVETSNDTYRCTSTTQRYQVEISGQTFVLIDTAGLNLGVAAKAENQLKNLLCELVNPTSDGISLLVYCVHCTTPLRALVKDYTKFYSGICRENVPIVIVVTGLEKMTPMEVWWDSNWREIESLGMHFASHACVTGL</sequence>
<reference evidence="3" key="2">
    <citation type="submission" date="2015-01" db="EMBL/GenBank/DDBJ databases">
        <title>Evolutionary Origins and Diversification of the Mycorrhizal Mutualists.</title>
        <authorList>
            <consortium name="DOE Joint Genome Institute"/>
            <consortium name="Mycorrhizal Genomics Consortium"/>
            <person name="Kohler A."/>
            <person name="Kuo A."/>
            <person name="Nagy L.G."/>
            <person name="Floudas D."/>
            <person name="Copeland A."/>
            <person name="Barry K.W."/>
            <person name="Cichocki N."/>
            <person name="Veneault-Fourrey C."/>
            <person name="LaButti K."/>
            <person name="Lindquist E.A."/>
            <person name="Lipzen A."/>
            <person name="Lundell T."/>
            <person name="Morin E."/>
            <person name="Murat C."/>
            <person name="Riley R."/>
            <person name="Ohm R."/>
            <person name="Sun H."/>
            <person name="Tunlid A."/>
            <person name="Henrissat B."/>
            <person name="Grigoriev I.V."/>
            <person name="Hibbett D.S."/>
            <person name="Martin F."/>
        </authorList>
    </citation>
    <scope>NUCLEOTIDE SEQUENCE [LARGE SCALE GENOMIC DNA]</scope>
    <source>
        <strain evidence="3">UH-Slu-Lm8-n1</strain>
    </source>
</reference>
<protein>
    <recommendedName>
        <fullName evidence="1">G domain-containing protein</fullName>
    </recommendedName>
</protein>
<evidence type="ECO:0000313" key="3">
    <source>
        <dbReference type="Proteomes" id="UP000054485"/>
    </source>
</evidence>
<dbReference type="InParanoid" id="A0A0C9Z4A8"/>
<dbReference type="OrthoDB" id="8954335at2759"/>
<evidence type="ECO:0000313" key="2">
    <source>
        <dbReference type="EMBL" id="KIK32260.1"/>
    </source>
</evidence>
<accession>A0A0C9Z4A8</accession>
<dbReference type="Gene3D" id="3.40.50.300">
    <property type="entry name" value="P-loop containing nucleotide triphosphate hydrolases"/>
    <property type="match status" value="1"/>
</dbReference>
<dbReference type="EMBL" id="KN836314">
    <property type="protein sequence ID" value="KIK32260.1"/>
    <property type="molecule type" value="Genomic_DNA"/>
</dbReference>
<dbReference type="Pfam" id="PF01926">
    <property type="entry name" value="MMR_HSR1"/>
    <property type="match status" value="1"/>
</dbReference>
<dbReference type="SUPFAM" id="SSF52540">
    <property type="entry name" value="P-loop containing nucleoside triphosphate hydrolases"/>
    <property type="match status" value="1"/>
</dbReference>
<dbReference type="HOGENOM" id="CLU_050405_1_0_1"/>
<evidence type="ECO:0000259" key="1">
    <source>
        <dbReference type="Pfam" id="PF01926"/>
    </source>
</evidence>
<organism evidence="2 3">
    <name type="scientific">Suillus luteus UH-Slu-Lm8-n1</name>
    <dbReference type="NCBI Taxonomy" id="930992"/>
    <lineage>
        <taxon>Eukaryota</taxon>
        <taxon>Fungi</taxon>
        <taxon>Dikarya</taxon>
        <taxon>Basidiomycota</taxon>
        <taxon>Agaricomycotina</taxon>
        <taxon>Agaricomycetes</taxon>
        <taxon>Agaricomycetidae</taxon>
        <taxon>Boletales</taxon>
        <taxon>Suillineae</taxon>
        <taxon>Suillaceae</taxon>
        <taxon>Suillus</taxon>
    </lineage>
</organism>